<dbReference type="SMART" id="SM00640">
    <property type="entry name" value="Glyco_32"/>
    <property type="match status" value="1"/>
</dbReference>
<dbReference type="PROSITE" id="PS00609">
    <property type="entry name" value="GLYCOSYL_HYDROL_F32"/>
    <property type="match status" value="1"/>
</dbReference>
<reference evidence="7" key="1">
    <citation type="submission" date="2019-10" db="EMBL/GenBank/DDBJ databases">
        <title>Muricauda hadale sp. nov., a piezophilic bacterium isolated from hadopelagic water of the Mariana Trench.</title>
        <authorList>
            <person name="Wei Y."/>
        </authorList>
    </citation>
    <scope>NUCLEOTIDE SEQUENCE [LARGE SCALE GENOMIC DNA]</scope>
    <source>
        <strain evidence="7">MT-229</strain>
    </source>
</reference>
<dbReference type="Pfam" id="PF00251">
    <property type="entry name" value="Glyco_hydro_32N"/>
    <property type="match status" value="1"/>
</dbReference>
<protein>
    <submittedName>
        <fullName evidence="7">Glycoside hydrolase family 32 protein</fullName>
    </submittedName>
</protein>
<dbReference type="GO" id="GO:0005737">
    <property type="term" value="C:cytoplasm"/>
    <property type="evidence" value="ECO:0007669"/>
    <property type="project" value="TreeGrafter"/>
</dbReference>
<dbReference type="RefSeq" id="WP_151891169.1">
    <property type="nucleotide sequence ID" value="NZ_VNIK02000010.1"/>
</dbReference>
<dbReference type="AlphaFoldDB" id="A0A5N5ISB0"/>
<dbReference type="InterPro" id="IPR013148">
    <property type="entry name" value="Glyco_hydro_32_N"/>
</dbReference>
<dbReference type="Gene3D" id="2.60.120.560">
    <property type="entry name" value="Exo-inulinase, domain 1"/>
    <property type="match status" value="1"/>
</dbReference>
<evidence type="ECO:0000256" key="1">
    <source>
        <dbReference type="ARBA" id="ARBA00009902"/>
    </source>
</evidence>
<dbReference type="GO" id="GO:0005987">
    <property type="term" value="P:sucrose catabolic process"/>
    <property type="evidence" value="ECO:0007669"/>
    <property type="project" value="TreeGrafter"/>
</dbReference>
<dbReference type="PANTHER" id="PTHR42800">
    <property type="entry name" value="EXOINULINASE INUD (AFU_ORTHOLOGUE AFUA_5G00480)"/>
    <property type="match status" value="1"/>
</dbReference>
<dbReference type="Pfam" id="PF08244">
    <property type="entry name" value="Glyco_hydro_32C"/>
    <property type="match status" value="1"/>
</dbReference>
<comment type="similarity">
    <text evidence="1 4">Belongs to the glycosyl hydrolase 32 family.</text>
</comment>
<evidence type="ECO:0000259" key="6">
    <source>
        <dbReference type="Pfam" id="PF08244"/>
    </source>
</evidence>
<name>A0A5N5ISB0_9FLAO</name>
<dbReference type="GO" id="GO:0004575">
    <property type="term" value="F:sucrose alpha-glucosidase activity"/>
    <property type="evidence" value="ECO:0007669"/>
    <property type="project" value="TreeGrafter"/>
</dbReference>
<dbReference type="EMBL" id="VNIK02000010">
    <property type="protein sequence ID" value="KAB5486115.1"/>
    <property type="molecule type" value="Genomic_DNA"/>
</dbReference>
<dbReference type="PROSITE" id="PS51257">
    <property type="entry name" value="PROKAR_LIPOPROTEIN"/>
    <property type="match status" value="1"/>
</dbReference>
<keyword evidence="8" id="KW-1185">Reference proteome</keyword>
<comment type="caution">
    <text evidence="7">The sequence shown here is derived from an EMBL/GenBank/DDBJ whole genome shotgun (WGS) entry which is preliminary data.</text>
</comment>
<dbReference type="CDD" id="cd18622">
    <property type="entry name" value="GH32_Inu-like"/>
    <property type="match status" value="1"/>
</dbReference>
<dbReference type="OrthoDB" id="9759709at2"/>
<keyword evidence="2 4" id="KW-0378">Hydrolase</keyword>
<dbReference type="Proteomes" id="UP000319204">
    <property type="component" value="Unassembled WGS sequence"/>
</dbReference>
<organism evidence="7 8">
    <name type="scientific">Flagellimonas hadalis</name>
    <dbReference type="NCBI Taxonomy" id="2597517"/>
    <lineage>
        <taxon>Bacteria</taxon>
        <taxon>Pseudomonadati</taxon>
        <taxon>Bacteroidota</taxon>
        <taxon>Flavobacteriia</taxon>
        <taxon>Flavobacteriales</taxon>
        <taxon>Flavobacteriaceae</taxon>
        <taxon>Flagellimonas</taxon>
    </lineage>
</organism>
<keyword evidence="3 4" id="KW-0326">Glycosidase</keyword>
<evidence type="ECO:0000313" key="7">
    <source>
        <dbReference type="EMBL" id="KAB5486115.1"/>
    </source>
</evidence>
<dbReference type="InterPro" id="IPR001362">
    <property type="entry name" value="Glyco_hydro_32"/>
</dbReference>
<evidence type="ECO:0000256" key="4">
    <source>
        <dbReference type="RuleBase" id="RU362110"/>
    </source>
</evidence>
<dbReference type="InterPro" id="IPR023296">
    <property type="entry name" value="Glyco_hydro_beta-prop_sf"/>
</dbReference>
<evidence type="ECO:0000256" key="2">
    <source>
        <dbReference type="ARBA" id="ARBA00022801"/>
    </source>
</evidence>
<dbReference type="SUPFAM" id="SSF49899">
    <property type="entry name" value="Concanavalin A-like lectins/glucanases"/>
    <property type="match status" value="1"/>
</dbReference>
<feature type="domain" description="Glycosyl hydrolase family 32 C-terminal" evidence="6">
    <location>
        <begin position="392"/>
        <end position="532"/>
    </location>
</feature>
<dbReference type="InterPro" id="IPR013320">
    <property type="entry name" value="ConA-like_dom_sf"/>
</dbReference>
<evidence type="ECO:0000313" key="8">
    <source>
        <dbReference type="Proteomes" id="UP000319204"/>
    </source>
</evidence>
<gene>
    <name evidence="7" type="ORF">FOT42_014070</name>
</gene>
<dbReference type="InterPro" id="IPR013189">
    <property type="entry name" value="Glyco_hydro_32_C"/>
</dbReference>
<accession>A0A5N5ISB0</accession>
<dbReference type="PANTHER" id="PTHR42800:SF1">
    <property type="entry name" value="EXOINULINASE INUD (AFU_ORTHOLOGUE AFUA_5G00480)"/>
    <property type="match status" value="1"/>
</dbReference>
<evidence type="ECO:0000256" key="3">
    <source>
        <dbReference type="ARBA" id="ARBA00023295"/>
    </source>
</evidence>
<dbReference type="InterPro" id="IPR018053">
    <property type="entry name" value="Glyco_hydro_32_AS"/>
</dbReference>
<proteinExistence type="inferred from homology"/>
<dbReference type="SUPFAM" id="SSF75005">
    <property type="entry name" value="Arabinanase/levansucrase/invertase"/>
    <property type="match status" value="1"/>
</dbReference>
<feature type="domain" description="Glycosyl hydrolase family 32 N-terminal" evidence="5">
    <location>
        <begin position="52"/>
        <end position="370"/>
    </location>
</feature>
<dbReference type="Gene3D" id="2.115.10.20">
    <property type="entry name" value="Glycosyl hydrolase domain, family 43"/>
    <property type="match status" value="1"/>
</dbReference>
<sequence length="538" mass="61308">MEMKKTDVILVLLASLFGLTACKNKNKEGAVDDTEQTIPLTIEENLYRPNFHFTPISGWMNDPNGMFYLNGYYHLYFQHYPDGNKWGPMHWGHAKSKDLIHWEEMPIALFPDEMGYIFSGSAIVDHENKSGFGVEGQPPIIAFFTYHNTEMQNQGRVDFQSQAIAYSLDEGNTWTKYDENPVVKNPGIHDFRDPKVVWDKKGKQYIMSLAAGQEIRFYGSKNLKDWKFLSEFGKGVGNHDGVWECPDLFPIKVQGLDEEKYVLLVSINPGGYNGGSGTQYFVGDFEEGRFVLEPSLQEKMSNYHDYWVDFGKDNYAGVTWSNIETEEKEKLFIGWMSNWQYANEVPTEKWRSAMTIPRELQLIANDSGYRLSFVPTKTLDEGKSEKIKTYGRMDISEPKELLESESIPLSSASLTFTLMNAKSSSVAVKLKNDVKEELVFGFDHGSQTFFVDRTHSGKTDFSKDFAPKPSIAPRIIGSESLQVTALLDKTSIELFFDNGTTVMTEIFFPEQPFTELWFTSSGENAQLDNIKLSELKNN</sequence>
<evidence type="ECO:0000259" key="5">
    <source>
        <dbReference type="Pfam" id="PF00251"/>
    </source>
</evidence>